<reference evidence="3 4" key="1">
    <citation type="submission" date="2016-12" db="EMBL/GenBank/DDBJ databases">
        <authorList>
            <person name="Song W.-J."/>
            <person name="Kurnit D.M."/>
        </authorList>
    </citation>
    <scope>NUCLEOTIDE SEQUENCE [LARGE SCALE GENOMIC DNA]</scope>
    <source>
        <strain evidence="3 4">175</strain>
    </source>
</reference>
<evidence type="ECO:0000256" key="1">
    <source>
        <dbReference type="SAM" id="Phobius"/>
    </source>
</evidence>
<feature type="transmembrane region" description="Helical" evidence="1">
    <location>
        <begin position="20"/>
        <end position="43"/>
    </location>
</feature>
<keyword evidence="1" id="KW-0472">Membrane</keyword>
<dbReference type="STRING" id="1760988.SAMN02949497_3313"/>
<keyword evidence="1" id="KW-1133">Transmembrane helix</keyword>
<dbReference type="AlphaFoldDB" id="A0A1Y6D7Y4"/>
<gene>
    <name evidence="3" type="ORF">SAMN02949497_3313</name>
</gene>
<evidence type="ECO:0000313" key="4">
    <source>
        <dbReference type="Proteomes" id="UP000192923"/>
    </source>
</evidence>
<sequence>MPPIDPNLLPTTLDAVHLGLAALVLVQFILILVLLTAGIAALLRRDKPVTVMLERVPAEMLPAPYPEPIRIAIERVPQEMIPKAAPVPAPTPAPKPVEIQKPEPVIVKEATPEAALQLLGLLQKEARFLDFVQEEVAGYSDAEIGAASRVVHEGCRRVLRQHFDLEPVRKEQEGQRITLPKGFDAAAVRPTGNIVGEPPFNGTLVHRGWRAAQVKLPKIAEGHNVNIIAPAEVEL</sequence>
<protein>
    <recommendedName>
        <fullName evidence="2">DUF2760 domain-containing protein</fullName>
    </recommendedName>
</protein>
<keyword evidence="1" id="KW-0812">Transmembrane</keyword>
<dbReference type="InterPro" id="IPR021212">
    <property type="entry name" value="DUF2760"/>
</dbReference>
<name>A0A1Y6D7Y4_9GAMM</name>
<dbReference type="Proteomes" id="UP000192923">
    <property type="component" value="Unassembled WGS sequence"/>
</dbReference>
<dbReference type="EMBL" id="FXAM01000001">
    <property type="protein sequence ID" value="SMF95935.1"/>
    <property type="molecule type" value="Genomic_DNA"/>
</dbReference>
<dbReference type="OrthoDB" id="21395at2"/>
<keyword evidence="4" id="KW-1185">Reference proteome</keyword>
<dbReference type="Pfam" id="PF10816">
    <property type="entry name" value="DUF2760"/>
    <property type="match status" value="1"/>
</dbReference>
<dbReference type="RefSeq" id="WP_085214579.1">
    <property type="nucleotide sequence ID" value="NZ_FXAM01000001.1"/>
</dbReference>
<evidence type="ECO:0000313" key="3">
    <source>
        <dbReference type="EMBL" id="SMF95935.1"/>
    </source>
</evidence>
<organism evidence="3 4">
    <name type="scientific">Methylomagnum ishizawai</name>
    <dbReference type="NCBI Taxonomy" id="1760988"/>
    <lineage>
        <taxon>Bacteria</taxon>
        <taxon>Pseudomonadati</taxon>
        <taxon>Pseudomonadota</taxon>
        <taxon>Gammaproteobacteria</taxon>
        <taxon>Methylococcales</taxon>
        <taxon>Methylococcaceae</taxon>
        <taxon>Methylomagnum</taxon>
    </lineage>
</organism>
<evidence type="ECO:0000259" key="2">
    <source>
        <dbReference type="Pfam" id="PF10816"/>
    </source>
</evidence>
<accession>A0A1Y6D7Y4</accession>
<feature type="domain" description="DUF2760" evidence="2">
    <location>
        <begin position="112"/>
        <end position="234"/>
    </location>
</feature>
<proteinExistence type="predicted"/>